<keyword evidence="2" id="KW-0964">Secreted</keyword>
<dbReference type="STRING" id="709015.GCA_000472485_04205"/>
<evidence type="ECO:0000313" key="4">
    <source>
        <dbReference type="Proteomes" id="UP000266292"/>
    </source>
</evidence>
<dbReference type="OrthoDB" id="9797664at2"/>
<protein>
    <recommendedName>
        <fullName evidence="5">Major royal jelly protein</fullName>
    </recommendedName>
</protein>
<dbReference type="Gene3D" id="2.120.10.30">
    <property type="entry name" value="TolB, C-terminal domain"/>
    <property type="match status" value="1"/>
</dbReference>
<evidence type="ECO:0000256" key="1">
    <source>
        <dbReference type="ARBA" id="ARBA00004613"/>
    </source>
</evidence>
<dbReference type="KEGG" id="pact:CA264_00125"/>
<proteinExistence type="predicted"/>
<gene>
    <name evidence="3" type="ORF">CA264_00125</name>
</gene>
<dbReference type="PROSITE" id="PS51257">
    <property type="entry name" value="PROKAR_LIPOPROTEIN"/>
    <property type="match status" value="1"/>
</dbReference>
<keyword evidence="4" id="KW-1185">Reference proteome</keyword>
<dbReference type="Pfam" id="PF03022">
    <property type="entry name" value="MRJP"/>
    <property type="match status" value="1"/>
</dbReference>
<evidence type="ECO:0008006" key="5">
    <source>
        <dbReference type="Google" id="ProtNLM"/>
    </source>
</evidence>
<sequence length="357" mass="40630">MIRTLIKKLLFHLILLPFLFFGIYSCFHSPKSKQTEVTNVAEFKGQQVTGVSVSDKGRIFVNFPRWRNTVENSVVEISKEGNLQPYPNKNWNSWNIEQAVSDSVFIGVQSVVAFAKKLYVLDTRNPIWEGTVDAPRVYVFNLKNNSLEDILILSEGSYKPNSYINDLRVDLKNNAIYFTDSNEGALVIYDLSTRKSRRVLDNHFSTRAETDYLTFDGKKWGGKPVHSDGIALNPKSNRLFFHSLTGYTLYSVSTAVLLNGTEAEIEANVKIEAETGAPDGMIFDKHQNLYLADLEHNRIDYLTPEGKLKTLVQGEKVKWADTFSIYEGHLYFTNSRINEVGEDISDMVFTINKIKIN</sequence>
<reference evidence="4" key="1">
    <citation type="submission" date="2017-05" db="EMBL/GenBank/DDBJ databases">
        <authorList>
            <person name="Ray J."/>
            <person name="Price M."/>
            <person name="Deutschbauer A."/>
        </authorList>
    </citation>
    <scope>NUCLEOTIDE SEQUENCE [LARGE SCALE GENOMIC DNA]</scope>
    <source>
        <strain evidence="4">DSM 19842</strain>
    </source>
</reference>
<dbReference type="Proteomes" id="UP000266292">
    <property type="component" value="Chromosome"/>
</dbReference>
<dbReference type="RefSeq" id="WP_025609368.1">
    <property type="nucleotide sequence ID" value="NZ_CP021235.1"/>
</dbReference>
<dbReference type="AlphaFoldDB" id="A0A1X9YM71"/>
<dbReference type="InterPro" id="IPR011042">
    <property type="entry name" value="6-blade_b-propeller_TolB-like"/>
</dbReference>
<accession>A0A1X9YM71</accession>
<dbReference type="GO" id="GO:0005576">
    <property type="term" value="C:extracellular region"/>
    <property type="evidence" value="ECO:0007669"/>
    <property type="project" value="UniProtKB-SubCell"/>
</dbReference>
<comment type="subcellular location">
    <subcellularLocation>
        <location evidence="1">Secreted</location>
    </subcellularLocation>
</comment>
<dbReference type="SUPFAM" id="SSF63829">
    <property type="entry name" value="Calcium-dependent phosphotriesterase"/>
    <property type="match status" value="1"/>
</dbReference>
<evidence type="ECO:0000313" key="3">
    <source>
        <dbReference type="EMBL" id="ARS33968.1"/>
    </source>
</evidence>
<dbReference type="PANTHER" id="PTHR10009">
    <property type="entry name" value="PROTEIN YELLOW-RELATED"/>
    <property type="match status" value="1"/>
</dbReference>
<name>A0A1X9YM71_9BACT</name>
<dbReference type="InterPro" id="IPR017996">
    <property type="entry name" value="MRJP/yellow-related"/>
</dbReference>
<organism evidence="3 4">
    <name type="scientific">Pontibacter actiniarum</name>
    <dbReference type="NCBI Taxonomy" id="323450"/>
    <lineage>
        <taxon>Bacteria</taxon>
        <taxon>Pseudomonadati</taxon>
        <taxon>Bacteroidota</taxon>
        <taxon>Cytophagia</taxon>
        <taxon>Cytophagales</taxon>
        <taxon>Hymenobacteraceae</taxon>
        <taxon>Pontibacter</taxon>
    </lineage>
</organism>
<evidence type="ECO:0000256" key="2">
    <source>
        <dbReference type="ARBA" id="ARBA00022525"/>
    </source>
</evidence>
<dbReference type="EMBL" id="CP021235">
    <property type="protein sequence ID" value="ARS33968.1"/>
    <property type="molecule type" value="Genomic_DNA"/>
</dbReference>
<dbReference type="PANTHER" id="PTHR10009:SF18">
    <property type="entry name" value="PROTEIN YELLOW-LIKE PROTEIN"/>
    <property type="match status" value="1"/>
</dbReference>